<dbReference type="PANTHER" id="PTHR10039">
    <property type="entry name" value="AMELOGENIN"/>
    <property type="match status" value="1"/>
</dbReference>
<protein>
    <submittedName>
        <fullName evidence="3">NACHT domain-containing protein</fullName>
    </submittedName>
</protein>
<dbReference type="EMBL" id="JARVKM010000003">
    <property type="protein sequence ID" value="KAK9781516.1"/>
    <property type="molecule type" value="Genomic_DNA"/>
</dbReference>
<name>A0ABR2Y5A5_9PEZI</name>
<evidence type="ECO:0000313" key="4">
    <source>
        <dbReference type="Proteomes" id="UP001465668"/>
    </source>
</evidence>
<sequence>MEERRHHIAQAYKHTYEWMLQPQGRAHEQWAGFARWARSRDENEKVYWIHGKPGSGKSTLMRFLYETIDGEKHLLPWGQGRPVVKIGHFFWAPGSPTQKSLPGLLRSILAPATTRSETISLTSYTTSSRPPTLNVFQDTFAEASQLRLELLTEKDIRQYIGGVLDAQRRFRQLRQSDPYTAENLAATIVQRASGVFLWVRLVVHQLLKALRDGDRVRELVRRVEDNPDDLDTYFTDLMHSIEPRHRVELLGVVARLLYEETAFNSLHPLRLLDLLYSEEGRDDFALNRINSGNALDFTDLRNMDFKLDSAL</sequence>
<dbReference type="SUPFAM" id="SSF52540">
    <property type="entry name" value="P-loop containing nucleoside triphosphate hydrolases"/>
    <property type="match status" value="1"/>
</dbReference>
<dbReference type="Pfam" id="PF24883">
    <property type="entry name" value="NPHP3_N"/>
    <property type="match status" value="1"/>
</dbReference>
<gene>
    <name evidence="3" type="ORF">SCAR479_01387</name>
</gene>
<comment type="caution">
    <text evidence="3">The sequence shown here is derived from an EMBL/GenBank/DDBJ whole genome shotgun (WGS) entry which is preliminary data.</text>
</comment>
<evidence type="ECO:0000259" key="2">
    <source>
        <dbReference type="Pfam" id="PF24883"/>
    </source>
</evidence>
<dbReference type="PANTHER" id="PTHR10039:SF5">
    <property type="entry name" value="NACHT DOMAIN-CONTAINING PROTEIN"/>
    <property type="match status" value="1"/>
</dbReference>
<dbReference type="Proteomes" id="UP001465668">
    <property type="component" value="Unassembled WGS sequence"/>
</dbReference>
<organism evidence="3 4">
    <name type="scientific">Seiridium cardinale</name>
    <dbReference type="NCBI Taxonomy" id="138064"/>
    <lineage>
        <taxon>Eukaryota</taxon>
        <taxon>Fungi</taxon>
        <taxon>Dikarya</taxon>
        <taxon>Ascomycota</taxon>
        <taxon>Pezizomycotina</taxon>
        <taxon>Sordariomycetes</taxon>
        <taxon>Xylariomycetidae</taxon>
        <taxon>Amphisphaeriales</taxon>
        <taxon>Sporocadaceae</taxon>
        <taxon>Seiridium</taxon>
    </lineage>
</organism>
<keyword evidence="1" id="KW-0677">Repeat</keyword>
<evidence type="ECO:0000313" key="3">
    <source>
        <dbReference type="EMBL" id="KAK9781516.1"/>
    </source>
</evidence>
<dbReference type="InterPro" id="IPR027417">
    <property type="entry name" value="P-loop_NTPase"/>
</dbReference>
<accession>A0ABR2Y5A5</accession>
<proteinExistence type="predicted"/>
<keyword evidence="4" id="KW-1185">Reference proteome</keyword>
<feature type="domain" description="Nephrocystin 3-like N-terminal" evidence="2">
    <location>
        <begin position="32"/>
        <end position="166"/>
    </location>
</feature>
<reference evidence="3 4" key="1">
    <citation type="submission" date="2024-02" db="EMBL/GenBank/DDBJ databases">
        <title>First draft genome assembly of two strains of Seiridium cardinale.</title>
        <authorList>
            <person name="Emiliani G."/>
            <person name="Scali E."/>
        </authorList>
    </citation>
    <scope>NUCLEOTIDE SEQUENCE [LARGE SCALE GENOMIC DNA]</scope>
    <source>
        <strain evidence="3 4">BM-138-000479</strain>
    </source>
</reference>
<evidence type="ECO:0000256" key="1">
    <source>
        <dbReference type="ARBA" id="ARBA00022737"/>
    </source>
</evidence>
<dbReference type="InterPro" id="IPR056884">
    <property type="entry name" value="NPHP3-like_N"/>
</dbReference>